<name>A0AAD4JIZ6_PERFH</name>
<dbReference type="Proteomes" id="UP001190926">
    <property type="component" value="Unassembled WGS sequence"/>
</dbReference>
<reference evidence="1 2" key="1">
    <citation type="journal article" date="2021" name="Nat. Commun.">
        <title>Incipient diploidization of the medicinal plant Perilla within 10,000 years.</title>
        <authorList>
            <person name="Zhang Y."/>
            <person name="Shen Q."/>
            <person name="Leng L."/>
            <person name="Zhang D."/>
            <person name="Chen S."/>
            <person name="Shi Y."/>
            <person name="Ning Z."/>
            <person name="Chen S."/>
        </authorList>
    </citation>
    <scope>NUCLEOTIDE SEQUENCE [LARGE SCALE GENOMIC DNA]</scope>
    <source>
        <strain evidence="2">cv. PC099</strain>
    </source>
</reference>
<evidence type="ECO:0000313" key="1">
    <source>
        <dbReference type="EMBL" id="KAH6834662.1"/>
    </source>
</evidence>
<protein>
    <submittedName>
        <fullName evidence="1">Uncharacterized protein</fullName>
    </submittedName>
</protein>
<sequence length="136" mass="15078">MPSSFSFPISPVSSYIARIGVVGEGGSASFRKVSPLDMLHFTTMVVKLLNAKQQNDAIVSAVATAPAPGREEFFFIFSVNHVSPPLPSLFYLTSDHIFMQYHDFKLPLSQNWEISKIMELSFGAFNFSMENEFCGG</sequence>
<gene>
    <name evidence="1" type="ORF">C2S53_019763</name>
</gene>
<proteinExistence type="predicted"/>
<dbReference type="EMBL" id="SDAM02000045">
    <property type="protein sequence ID" value="KAH6834662.1"/>
    <property type="molecule type" value="Genomic_DNA"/>
</dbReference>
<comment type="caution">
    <text evidence="1">The sequence shown here is derived from an EMBL/GenBank/DDBJ whole genome shotgun (WGS) entry which is preliminary data.</text>
</comment>
<organism evidence="1 2">
    <name type="scientific">Perilla frutescens var. hirtella</name>
    <name type="common">Perilla citriodora</name>
    <name type="synonym">Perilla setoyensis</name>
    <dbReference type="NCBI Taxonomy" id="608512"/>
    <lineage>
        <taxon>Eukaryota</taxon>
        <taxon>Viridiplantae</taxon>
        <taxon>Streptophyta</taxon>
        <taxon>Embryophyta</taxon>
        <taxon>Tracheophyta</taxon>
        <taxon>Spermatophyta</taxon>
        <taxon>Magnoliopsida</taxon>
        <taxon>eudicotyledons</taxon>
        <taxon>Gunneridae</taxon>
        <taxon>Pentapetalae</taxon>
        <taxon>asterids</taxon>
        <taxon>lamiids</taxon>
        <taxon>Lamiales</taxon>
        <taxon>Lamiaceae</taxon>
        <taxon>Nepetoideae</taxon>
        <taxon>Elsholtzieae</taxon>
        <taxon>Perilla</taxon>
    </lineage>
</organism>
<keyword evidence="2" id="KW-1185">Reference proteome</keyword>
<accession>A0AAD4JIZ6</accession>
<evidence type="ECO:0000313" key="2">
    <source>
        <dbReference type="Proteomes" id="UP001190926"/>
    </source>
</evidence>
<dbReference type="AlphaFoldDB" id="A0AAD4JIZ6"/>